<protein>
    <submittedName>
        <fullName evidence="1">Fe-S cluster assembly protein HesB</fullName>
    </submittedName>
</protein>
<comment type="caution">
    <text evidence="1">The sequence shown here is derived from an EMBL/GenBank/DDBJ whole genome shotgun (WGS) entry which is preliminary data.</text>
</comment>
<proteinExistence type="predicted"/>
<organism evidence="1 2">
    <name type="scientific">Actinomadura yumaensis</name>
    <dbReference type="NCBI Taxonomy" id="111807"/>
    <lineage>
        <taxon>Bacteria</taxon>
        <taxon>Bacillati</taxon>
        <taxon>Actinomycetota</taxon>
        <taxon>Actinomycetes</taxon>
        <taxon>Streptosporangiales</taxon>
        <taxon>Thermomonosporaceae</taxon>
        <taxon>Actinomadura</taxon>
    </lineage>
</organism>
<dbReference type="InterPro" id="IPR035903">
    <property type="entry name" value="HesB-like_dom_sf"/>
</dbReference>
<dbReference type="RefSeq" id="WP_160820210.1">
    <property type="nucleotide sequence ID" value="NZ_JBHSXE010000001.1"/>
</dbReference>
<keyword evidence="2" id="KW-1185">Reference proteome</keyword>
<dbReference type="Proteomes" id="UP001596380">
    <property type="component" value="Unassembled WGS sequence"/>
</dbReference>
<reference evidence="2" key="1">
    <citation type="journal article" date="2019" name="Int. J. Syst. Evol. Microbiol.">
        <title>The Global Catalogue of Microorganisms (GCM) 10K type strain sequencing project: providing services to taxonomists for standard genome sequencing and annotation.</title>
        <authorList>
            <consortium name="The Broad Institute Genomics Platform"/>
            <consortium name="The Broad Institute Genome Sequencing Center for Infectious Disease"/>
            <person name="Wu L."/>
            <person name="Ma J."/>
        </authorList>
    </citation>
    <scope>NUCLEOTIDE SEQUENCE [LARGE SCALE GENOMIC DNA]</scope>
    <source>
        <strain evidence="2">JCM 3369</strain>
    </source>
</reference>
<dbReference type="EMBL" id="JBHSXS010000028">
    <property type="protein sequence ID" value="MFC6884523.1"/>
    <property type="molecule type" value="Genomic_DNA"/>
</dbReference>
<sequence length="95" mass="10047">MLMLTGAAVTAIRNLVYQPDVPYGSGVRIAPHSDDESLLALTPSPLPAASDEVLETEGARVFLAPTAVGFLTGKVLDARVDEQGEVRFLINAPSR</sequence>
<evidence type="ECO:0000313" key="1">
    <source>
        <dbReference type="EMBL" id="MFC6884523.1"/>
    </source>
</evidence>
<dbReference type="SUPFAM" id="SSF89360">
    <property type="entry name" value="HesB-like domain"/>
    <property type="match status" value="1"/>
</dbReference>
<accession>A0ABW2CRT1</accession>
<evidence type="ECO:0000313" key="2">
    <source>
        <dbReference type="Proteomes" id="UP001596380"/>
    </source>
</evidence>
<name>A0ABW2CRT1_9ACTN</name>
<gene>
    <name evidence="1" type="ORF">ACFQKB_32515</name>
</gene>